<keyword evidence="1" id="KW-1185">Reference proteome</keyword>
<protein>
    <submittedName>
        <fullName evidence="2">Voltage-dependent calcium channel subunit alpha-2/delta-3-like</fullName>
    </submittedName>
</protein>
<name>A0ABM0N0M7_SACKO</name>
<gene>
    <name evidence="2" type="primary">LOC102804583</name>
</gene>
<evidence type="ECO:0000313" key="2">
    <source>
        <dbReference type="RefSeq" id="XP_006825818.1"/>
    </source>
</evidence>
<sequence>MTTVAQPVFNNKSESLKQGILLGVVGVDVPVFELLKLTPPYKLGVNGYSFAITNNGYLLFHPDLRPLYGPDDKLKPNYNSVDLAEVELSDTEET</sequence>
<dbReference type="GeneID" id="102804583"/>
<dbReference type="RefSeq" id="XP_006825818.1">
    <property type="nucleotide sequence ID" value="XM_006825755.1"/>
</dbReference>
<feature type="non-terminal residue" evidence="2">
    <location>
        <position position="94"/>
    </location>
</feature>
<dbReference type="InterPro" id="IPR051173">
    <property type="entry name" value="Ca_channel_alpha-2/delta"/>
</dbReference>
<dbReference type="PANTHER" id="PTHR10166:SF37">
    <property type="entry name" value="STOLID, ISOFORM H"/>
    <property type="match status" value="1"/>
</dbReference>
<dbReference type="Proteomes" id="UP000694865">
    <property type="component" value="Unplaced"/>
</dbReference>
<reference evidence="2" key="1">
    <citation type="submission" date="2025-08" db="UniProtKB">
        <authorList>
            <consortium name="RefSeq"/>
        </authorList>
    </citation>
    <scope>IDENTIFICATION</scope>
    <source>
        <tissue evidence="2">Testes</tissue>
    </source>
</reference>
<dbReference type="PANTHER" id="PTHR10166">
    <property type="entry name" value="VOLTAGE-DEPENDENT CALCIUM CHANNEL SUBUNIT ALPHA-2/DELTA-RELATED"/>
    <property type="match status" value="1"/>
</dbReference>
<organism evidence="1 2">
    <name type="scientific">Saccoglossus kowalevskii</name>
    <name type="common">Acorn worm</name>
    <dbReference type="NCBI Taxonomy" id="10224"/>
    <lineage>
        <taxon>Eukaryota</taxon>
        <taxon>Metazoa</taxon>
        <taxon>Hemichordata</taxon>
        <taxon>Enteropneusta</taxon>
        <taxon>Harrimaniidae</taxon>
        <taxon>Saccoglossus</taxon>
    </lineage>
</organism>
<proteinExistence type="predicted"/>
<evidence type="ECO:0000313" key="1">
    <source>
        <dbReference type="Proteomes" id="UP000694865"/>
    </source>
</evidence>
<dbReference type="Gene3D" id="3.30.450.20">
    <property type="entry name" value="PAS domain"/>
    <property type="match status" value="1"/>
</dbReference>
<accession>A0ABM0N0M7</accession>